<reference evidence="12 13" key="1">
    <citation type="submission" date="2018-03" db="EMBL/GenBank/DDBJ databases">
        <title>Genome sequence of Paenibacillus elgii strain AC13 an antimicrobial compound producing bacteria.</title>
        <authorList>
            <person name="Kurokawa A.S."/>
            <person name="Araujo J.F."/>
            <person name="Costa R.A."/>
            <person name="Ortega D.B."/>
            <person name="Pires A.S."/>
            <person name="Pappas G.J.Jr."/>
            <person name="Franco O.L."/>
            <person name="Barreto C."/>
            <person name="Magalhaes B.S."/>
            <person name="Kruger R.H."/>
        </authorList>
    </citation>
    <scope>NUCLEOTIDE SEQUENCE [LARGE SCALE GENOMIC DNA]</scope>
    <source>
        <strain evidence="12 13">AC13</strain>
    </source>
</reference>
<keyword evidence="9" id="KW-0718">Serine biosynthesis</keyword>
<comment type="catalytic activity">
    <reaction evidence="11">
        <text>O-phospho-D-serine + H2O = D-serine + phosphate</text>
        <dbReference type="Rhea" id="RHEA:24873"/>
        <dbReference type="ChEBI" id="CHEBI:15377"/>
        <dbReference type="ChEBI" id="CHEBI:35247"/>
        <dbReference type="ChEBI" id="CHEBI:43474"/>
        <dbReference type="ChEBI" id="CHEBI:58680"/>
        <dbReference type="EC" id="3.1.3.3"/>
    </reaction>
</comment>
<comment type="cofactor">
    <cofactor evidence="1">
        <name>Mg(2+)</name>
        <dbReference type="ChEBI" id="CHEBI:18420"/>
    </cofactor>
</comment>
<evidence type="ECO:0000256" key="2">
    <source>
        <dbReference type="ARBA" id="ARBA00005135"/>
    </source>
</evidence>
<evidence type="ECO:0000256" key="7">
    <source>
        <dbReference type="ARBA" id="ARBA00022801"/>
    </source>
</evidence>
<evidence type="ECO:0000256" key="1">
    <source>
        <dbReference type="ARBA" id="ARBA00001946"/>
    </source>
</evidence>
<keyword evidence="5" id="KW-0028">Amino-acid biosynthesis</keyword>
<dbReference type="InterPro" id="IPR050582">
    <property type="entry name" value="HAD-like_SerB"/>
</dbReference>
<comment type="similarity">
    <text evidence="3">Belongs to the HAD-like hydrolase superfamily. SerB family.</text>
</comment>
<evidence type="ECO:0000256" key="10">
    <source>
        <dbReference type="ARBA" id="ARBA00048138"/>
    </source>
</evidence>
<sequence length="451" mass="49706">MRLAEPKRTERPSGSVKTTKAVVSILAAAFVSLSAGCSPSTTTQQEVKTQAEQPASSPSQQLALLHWAPANHKAIQALIDDYGIGSKSYNKDKRPYAVFDWDNTSAFNDVEETLLTYQLTNLQFKMTPEQFVSAIKKNIPKDNFKKEFNNKAGKPVQIDLISEDLGADYKYLYENYKGFKGTKSLEEIKATPQYQDFVAKARYLYEAIGGTFSPDVSYPWVTYLFSGMTEKEVRQLAGASIDYNLQDAIGEKTLTSPGELPGQAGVVEVKIKTGLRAFAEQQNLYKTFMDNGIDVYICSASFVDVVKEFASNPKYGYSLPEDHVLAMELERDAAGVIQPEYRKGYDQTQGQGKTKTIERFLVSKYGHGPLFVAGDSDGDTAMLTDFKDMKLGLIVNRLKGGEIGELSKTAANGIGTGNAKYLLQGRDDNTGAFRNTEKSVSLGSSEEKLLK</sequence>
<evidence type="ECO:0000256" key="11">
    <source>
        <dbReference type="ARBA" id="ARBA00048523"/>
    </source>
</evidence>
<evidence type="ECO:0000256" key="8">
    <source>
        <dbReference type="ARBA" id="ARBA00022842"/>
    </source>
</evidence>
<organism evidence="12 13">
    <name type="scientific">Paenibacillus elgii</name>
    <dbReference type="NCBI Taxonomy" id="189691"/>
    <lineage>
        <taxon>Bacteria</taxon>
        <taxon>Bacillati</taxon>
        <taxon>Bacillota</taxon>
        <taxon>Bacilli</taxon>
        <taxon>Bacillales</taxon>
        <taxon>Paenibacillaceae</taxon>
        <taxon>Paenibacillus</taxon>
    </lineage>
</organism>
<dbReference type="PANTHER" id="PTHR43344:SF2">
    <property type="entry name" value="PHOSPHOSERINE PHOSPHATASE"/>
    <property type="match status" value="1"/>
</dbReference>
<keyword evidence="6" id="KW-0479">Metal-binding</keyword>
<evidence type="ECO:0000313" key="13">
    <source>
        <dbReference type="Proteomes" id="UP000244184"/>
    </source>
</evidence>
<dbReference type="EC" id="3.1.3.3" evidence="4"/>
<keyword evidence="7" id="KW-0378">Hydrolase</keyword>
<comment type="catalytic activity">
    <reaction evidence="10">
        <text>O-phospho-L-serine + H2O = L-serine + phosphate</text>
        <dbReference type="Rhea" id="RHEA:21208"/>
        <dbReference type="ChEBI" id="CHEBI:15377"/>
        <dbReference type="ChEBI" id="CHEBI:33384"/>
        <dbReference type="ChEBI" id="CHEBI:43474"/>
        <dbReference type="ChEBI" id="CHEBI:57524"/>
        <dbReference type="EC" id="3.1.3.3"/>
    </reaction>
</comment>
<protein>
    <recommendedName>
        <fullName evidence="4">phosphoserine phosphatase</fullName>
        <ecNumber evidence="4">3.1.3.3</ecNumber>
    </recommendedName>
</protein>
<dbReference type="SUPFAM" id="SSF56784">
    <property type="entry name" value="HAD-like"/>
    <property type="match status" value="1"/>
</dbReference>
<proteinExistence type="inferred from homology"/>
<evidence type="ECO:0000256" key="9">
    <source>
        <dbReference type="ARBA" id="ARBA00023299"/>
    </source>
</evidence>
<evidence type="ECO:0000313" key="12">
    <source>
        <dbReference type="EMBL" id="PUA40070.1"/>
    </source>
</evidence>
<dbReference type="GO" id="GO:0006564">
    <property type="term" value="P:L-serine biosynthetic process"/>
    <property type="evidence" value="ECO:0007669"/>
    <property type="project" value="UniProtKB-KW"/>
</dbReference>
<dbReference type="Gene3D" id="1.20.1440.320">
    <property type="match status" value="1"/>
</dbReference>
<comment type="pathway">
    <text evidence="2">Amino-acid biosynthesis; L-serine biosynthesis; L-serine from 3-phospho-D-glycerate: step 3/3.</text>
</comment>
<dbReference type="EMBL" id="PYHP01000018">
    <property type="protein sequence ID" value="PUA40070.1"/>
    <property type="molecule type" value="Genomic_DNA"/>
</dbReference>
<dbReference type="PANTHER" id="PTHR43344">
    <property type="entry name" value="PHOSPHOSERINE PHOSPHATASE"/>
    <property type="match status" value="1"/>
</dbReference>
<dbReference type="RefSeq" id="WP_108530667.1">
    <property type="nucleotide sequence ID" value="NZ_PYHP01000018.1"/>
</dbReference>
<evidence type="ECO:0000256" key="6">
    <source>
        <dbReference type="ARBA" id="ARBA00022723"/>
    </source>
</evidence>
<dbReference type="InterPro" id="IPR036412">
    <property type="entry name" value="HAD-like_sf"/>
</dbReference>
<dbReference type="GO" id="GO:0000287">
    <property type="term" value="F:magnesium ion binding"/>
    <property type="evidence" value="ECO:0007669"/>
    <property type="project" value="TreeGrafter"/>
</dbReference>
<dbReference type="Proteomes" id="UP000244184">
    <property type="component" value="Unassembled WGS sequence"/>
</dbReference>
<gene>
    <name evidence="12" type="ORF">C8Z91_06115</name>
</gene>
<keyword evidence="8" id="KW-0460">Magnesium</keyword>
<evidence type="ECO:0000256" key="5">
    <source>
        <dbReference type="ARBA" id="ARBA00022605"/>
    </source>
</evidence>
<evidence type="ECO:0000256" key="4">
    <source>
        <dbReference type="ARBA" id="ARBA00012640"/>
    </source>
</evidence>
<accession>A0A2T6G7F0</accession>
<dbReference type="GO" id="GO:0005737">
    <property type="term" value="C:cytoplasm"/>
    <property type="evidence" value="ECO:0007669"/>
    <property type="project" value="TreeGrafter"/>
</dbReference>
<dbReference type="GO" id="GO:0036424">
    <property type="term" value="F:L-phosphoserine phosphatase activity"/>
    <property type="evidence" value="ECO:0007669"/>
    <property type="project" value="TreeGrafter"/>
</dbReference>
<dbReference type="AlphaFoldDB" id="A0A2T6G7F0"/>
<comment type="caution">
    <text evidence="12">The sequence shown here is derived from an EMBL/GenBank/DDBJ whole genome shotgun (WGS) entry which is preliminary data.</text>
</comment>
<evidence type="ECO:0000256" key="3">
    <source>
        <dbReference type="ARBA" id="ARBA00009184"/>
    </source>
</evidence>
<name>A0A2T6G7F0_9BACL</name>
<dbReference type="Gene3D" id="3.40.50.1000">
    <property type="entry name" value="HAD superfamily/HAD-like"/>
    <property type="match status" value="1"/>
</dbReference>
<dbReference type="InterPro" id="IPR023214">
    <property type="entry name" value="HAD_sf"/>
</dbReference>